<dbReference type="AlphaFoldDB" id="A0A2M9ZNF1"/>
<reference evidence="3 4" key="1">
    <citation type="submission" date="2017-07" db="EMBL/GenBank/DDBJ databases">
        <title>Leptospira spp. isolated from tropical soils.</title>
        <authorList>
            <person name="Thibeaux R."/>
            <person name="Iraola G."/>
            <person name="Ferres I."/>
            <person name="Bierque E."/>
            <person name="Girault D."/>
            <person name="Soupe-Gilbert M.-E."/>
            <person name="Picardeau M."/>
            <person name="Goarant C."/>
        </authorList>
    </citation>
    <scope>NUCLEOTIDE SEQUENCE [LARGE SCALE GENOMIC DNA]</scope>
    <source>
        <strain evidence="2 4">FH1-B-B1</strain>
        <strain evidence="1 3">FH1-B-C1</strain>
    </source>
</reference>
<evidence type="ECO:0000313" key="4">
    <source>
        <dbReference type="Proteomes" id="UP000231990"/>
    </source>
</evidence>
<proteinExistence type="predicted"/>
<evidence type="ECO:0000313" key="1">
    <source>
        <dbReference type="EMBL" id="PJZ69621.1"/>
    </source>
</evidence>
<dbReference type="Proteomes" id="UP000231990">
    <property type="component" value="Unassembled WGS sequence"/>
</dbReference>
<sequence>MSKHFQTDLDKAESLRVEMVAQCSKSKEALEKLTYDKDDYGLKKAAIELFVFYEKSGNNAFKEMIELLKKGASITQADVARLNVIAKEIGEEEKGYDENFKKVQTAFASANGFPLEENKLQKEIDSLGK</sequence>
<dbReference type="EMBL" id="NPDY01000008">
    <property type="protein sequence ID" value="PJZ69621.1"/>
    <property type="molecule type" value="Genomic_DNA"/>
</dbReference>
<evidence type="ECO:0000313" key="2">
    <source>
        <dbReference type="EMBL" id="PJZ73608.1"/>
    </source>
</evidence>
<dbReference type="EMBL" id="NPDZ01000004">
    <property type="protein sequence ID" value="PJZ73608.1"/>
    <property type="molecule type" value="Genomic_DNA"/>
</dbReference>
<comment type="caution">
    <text evidence="2">The sequence shown here is derived from an EMBL/GenBank/DDBJ whole genome shotgun (WGS) entry which is preliminary data.</text>
</comment>
<name>A0A2M9ZNF1_9LEPT</name>
<protein>
    <submittedName>
        <fullName evidence="2">Uncharacterized protein</fullName>
    </submittedName>
</protein>
<evidence type="ECO:0000313" key="3">
    <source>
        <dbReference type="Proteomes" id="UP000231962"/>
    </source>
</evidence>
<accession>A0A2M9ZNF1</accession>
<keyword evidence="3" id="KW-1185">Reference proteome</keyword>
<organism evidence="2 4">
    <name type="scientific">Leptospira perolatii</name>
    <dbReference type="NCBI Taxonomy" id="2023191"/>
    <lineage>
        <taxon>Bacteria</taxon>
        <taxon>Pseudomonadati</taxon>
        <taxon>Spirochaetota</taxon>
        <taxon>Spirochaetia</taxon>
        <taxon>Leptospirales</taxon>
        <taxon>Leptospiraceae</taxon>
        <taxon>Leptospira</taxon>
    </lineage>
</organism>
<dbReference type="Proteomes" id="UP000231962">
    <property type="component" value="Unassembled WGS sequence"/>
</dbReference>
<gene>
    <name evidence="1" type="ORF">CH360_10085</name>
    <name evidence="2" type="ORF">CH373_08940</name>
</gene>